<sequence>MSQRVNKEKVKCAIATTGTVIATTLVVSSMLHSFLCTEEKPCFVCRKITAFKASRAVQKTLNEAADALEAESFAPTTDAAQAPTQTVAGRVTIGAVDLDSEMQNLENIDQ</sequence>
<evidence type="ECO:0000313" key="2">
    <source>
        <dbReference type="EMBL" id="EST45417.1"/>
    </source>
</evidence>
<protein>
    <submittedName>
        <fullName evidence="2">Uncharacterized protein</fullName>
    </submittedName>
</protein>
<dbReference type="Proteomes" id="UP000018208">
    <property type="component" value="Unassembled WGS sequence"/>
</dbReference>
<keyword evidence="4" id="KW-1185">Reference proteome</keyword>
<dbReference type="AlphaFoldDB" id="V6LLJ5"/>
<proteinExistence type="predicted"/>
<name>V6LLJ5_9EUKA</name>
<feature type="transmembrane region" description="Helical" evidence="1">
    <location>
        <begin position="12"/>
        <end position="35"/>
    </location>
</feature>
<evidence type="ECO:0000313" key="3">
    <source>
        <dbReference type="EMBL" id="KAH0571634.1"/>
    </source>
</evidence>
<reference evidence="3" key="2">
    <citation type="submission" date="2020-12" db="EMBL/GenBank/DDBJ databases">
        <title>New Spironucleus salmonicida genome in near-complete chromosomes.</title>
        <authorList>
            <person name="Xu F."/>
            <person name="Kurt Z."/>
            <person name="Jimenez-Gonzalez A."/>
            <person name="Astvaldsson A."/>
            <person name="Andersson J.O."/>
            <person name="Svard S.G."/>
        </authorList>
    </citation>
    <scope>NUCLEOTIDE SEQUENCE</scope>
    <source>
        <strain evidence="3">ATCC 50377</strain>
    </source>
</reference>
<evidence type="ECO:0000313" key="4">
    <source>
        <dbReference type="Proteomes" id="UP000018208"/>
    </source>
</evidence>
<accession>V6LLJ5</accession>
<keyword evidence="1" id="KW-0812">Transmembrane</keyword>
<gene>
    <name evidence="2" type="ORF">SS50377_14649</name>
    <name evidence="3" type="ORF">SS50377_25824</name>
</gene>
<dbReference type="EMBL" id="KI546097">
    <property type="protein sequence ID" value="EST45417.1"/>
    <property type="molecule type" value="Genomic_DNA"/>
</dbReference>
<keyword evidence="1" id="KW-0472">Membrane</keyword>
<evidence type="ECO:0000256" key="1">
    <source>
        <dbReference type="SAM" id="Phobius"/>
    </source>
</evidence>
<organism evidence="2">
    <name type="scientific">Spironucleus salmonicida</name>
    <dbReference type="NCBI Taxonomy" id="348837"/>
    <lineage>
        <taxon>Eukaryota</taxon>
        <taxon>Metamonada</taxon>
        <taxon>Diplomonadida</taxon>
        <taxon>Hexamitidae</taxon>
        <taxon>Hexamitinae</taxon>
        <taxon>Spironucleus</taxon>
    </lineage>
</organism>
<dbReference type="VEuPathDB" id="GiardiaDB:SS50377_25824"/>
<keyword evidence="1" id="KW-1133">Transmembrane helix</keyword>
<reference evidence="2 3" key="1">
    <citation type="journal article" date="2014" name="PLoS Genet.">
        <title>The Genome of Spironucleus salmonicida Highlights a Fish Pathogen Adapted to Fluctuating Environments.</title>
        <authorList>
            <person name="Xu F."/>
            <person name="Jerlstrom-Hultqvist J."/>
            <person name="Einarsson E."/>
            <person name="Astvaldsson A."/>
            <person name="Svard S.G."/>
            <person name="Andersson J.O."/>
        </authorList>
    </citation>
    <scope>NUCLEOTIDE SEQUENCE</scope>
    <source>
        <strain evidence="3">ATCC 50377</strain>
    </source>
</reference>
<dbReference type="EMBL" id="AUWU02000006">
    <property type="protein sequence ID" value="KAH0571634.1"/>
    <property type="molecule type" value="Genomic_DNA"/>
</dbReference>